<protein>
    <submittedName>
        <fullName evidence="1">Uncharacterized protein</fullName>
    </submittedName>
</protein>
<evidence type="ECO:0000313" key="2">
    <source>
        <dbReference type="Proteomes" id="UP000028582"/>
    </source>
</evidence>
<dbReference type="EMBL" id="ANJA01002365">
    <property type="protein sequence ID" value="ETO70283.1"/>
    <property type="molecule type" value="Genomic_DNA"/>
</dbReference>
<name>A0A080ZUH2_PHYNI</name>
<dbReference type="Proteomes" id="UP000028582">
    <property type="component" value="Unassembled WGS sequence"/>
</dbReference>
<proteinExistence type="predicted"/>
<feature type="non-terminal residue" evidence="1">
    <location>
        <position position="1"/>
    </location>
</feature>
<reference evidence="1 2" key="1">
    <citation type="submission" date="2013-11" db="EMBL/GenBank/DDBJ databases">
        <title>The Genome Sequence of Phytophthora parasitica P1976.</title>
        <authorList>
            <consortium name="The Broad Institute Genomics Platform"/>
            <person name="Russ C."/>
            <person name="Tyler B."/>
            <person name="Panabieres F."/>
            <person name="Shan W."/>
            <person name="Tripathy S."/>
            <person name="Grunwald N."/>
            <person name="Machado M."/>
            <person name="Johnson C.S."/>
            <person name="Walker B."/>
            <person name="Young S."/>
            <person name="Zeng Q."/>
            <person name="Gargeya S."/>
            <person name="Fitzgerald M."/>
            <person name="Haas B."/>
            <person name="Abouelleil A."/>
            <person name="Allen A.W."/>
            <person name="Alvarado L."/>
            <person name="Arachchi H.M."/>
            <person name="Berlin A.M."/>
            <person name="Chapman S.B."/>
            <person name="Gainer-Dewar J."/>
            <person name="Goldberg J."/>
            <person name="Griggs A."/>
            <person name="Gujja S."/>
            <person name="Hansen M."/>
            <person name="Howarth C."/>
            <person name="Imamovic A."/>
            <person name="Ireland A."/>
            <person name="Larimer J."/>
            <person name="McCowan C."/>
            <person name="Murphy C."/>
            <person name="Pearson M."/>
            <person name="Poon T.W."/>
            <person name="Priest M."/>
            <person name="Roberts A."/>
            <person name="Saif S."/>
            <person name="Shea T."/>
            <person name="Sisk P."/>
            <person name="Sykes S."/>
            <person name="Wortman J."/>
            <person name="Nusbaum C."/>
            <person name="Birren B."/>
        </authorList>
    </citation>
    <scope>NUCLEOTIDE SEQUENCE [LARGE SCALE GENOMIC DNA]</scope>
    <source>
        <strain evidence="1 2">P1976</strain>
    </source>
</reference>
<evidence type="ECO:0000313" key="1">
    <source>
        <dbReference type="EMBL" id="ETO70283.1"/>
    </source>
</evidence>
<accession>A0A080ZUH2</accession>
<gene>
    <name evidence="1" type="ORF">F444_13222</name>
</gene>
<sequence>ATATRWVGLWHCLNRMLVVSTLLWRRKPIRLRAVTFGSLLLKLVVVQQGRHWNALDWSRILVLISRHIFNCRWSGGIRQYTRHRHATTVGKTCAGGVDWGVGA</sequence>
<organism evidence="1 2">
    <name type="scientific">Phytophthora nicotianae P1976</name>
    <dbReference type="NCBI Taxonomy" id="1317066"/>
    <lineage>
        <taxon>Eukaryota</taxon>
        <taxon>Sar</taxon>
        <taxon>Stramenopiles</taxon>
        <taxon>Oomycota</taxon>
        <taxon>Peronosporomycetes</taxon>
        <taxon>Peronosporales</taxon>
        <taxon>Peronosporaceae</taxon>
        <taxon>Phytophthora</taxon>
    </lineage>
</organism>
<comment type="caution">
    <text evidence="1">The sequence shown here is derived from an EMBL/GenBank/DDBJ whole genome shotgun (WGS) entry which is preliminary data.</text>
</comment>
<dbReference type="AlphaFoldDB" id="A0A080ZUH2"/>